<evidence type="ECO:0000256" key="4">
    <source>
        <dbReference type="ARBA" id="ARBA00022695"/>
    </source>
</evidence>
<dbReference type="Gene3D" id="3.30.70.270">
    <property type="match status" value="2"/>
</dbReference>
<evidence type="ECO:0000256" key="6">
    <source>
        <dbReference type="ARBA" id="ARBA00022759"/>
    </source>
</evidence>
<dbReference type="GO" id="GO:0003964">
    <property type="term" value="F:RNA-directed DNA polymerase activity"/>
    <property type="evidence" value="ECO:0007669"/>
    <property type="project" value="UniProtKB-KW"/>
</dbReference>
<keyword evidence="6" id="KW-0255">Endonuclease</keyword>
<protein>
    <recommendedName>
        <fullName evidence="2">ribonuclease H</fullName>
        <ecNumber evidence="2">3.1.26.4</ecNumber>
    </recommendedName>
</protein>
<reference evidence="10 11" key="1">
    <citation type="submission" date="2014-04" db="EMBL/GenBank/DDBJ databases">
        <title>Genome evolution of avian class.</title>
        <authorList>
            <person name="Zhang G."/>
            <person name="Li C."/>
        </authorList>
    </citation>
    <scope>NUCLEOTIDE SEQUENCE [LARGE SCALE GENOMIC DNA]</scope>
    <source>
        <strain evidence="10">BGI_N335</strain>
    </source>
</reference>
<evidence type="ECO:0000256" key="2">
    <source>
        <dbReference type="ARBA" id="ARBA00012180"/>
    </source>
</evidence>
<evidence type="ECO:0000256" key="1">
    <source>
        <dbReference type="ARBA" id="ARBA00010879"/>
    </source>
</evidence>
<comment type="similarity">
    <text evidence="1">Belongs to the beta type-B retroviral polymerase family. HERV class-II K(HML-2) pol subfamily.</text>
</comment>
<feature type="non-terminal residue" evidence="10">
    <location>
        <position position="258"/>
    </location>
</feature>
<dbReference type="InterPro" id="IPR043128">
    <property type="entry name" value="Rev_trsase/Diguanyl_cyclase"/>
</dbReference>
<feature type="non-terminal residue" evidence="10">
    <location>
        <position position="1"/>
    </location>
</feature>
<dbReference type="PANTHER" id="PTHR41694">
    <property type="entry name" value="ENDOGENOUS RETROVIRUS GROUP K MEMBER POL PROTEIN"/>
    <property type="match status" value="1"/>
</dbReference>
<dbReference type="Proteomes" id="UP000053638">
    <property type="component" value="Unassembled WGS sequence"/>
</dbReference>
<keyword evidence="8" id="KW-0695">RNA-directed DNA polymerase</keyword>
<accession>A0A091T9W2</accession>
<dbReference type="Gene3D" id="3.10.10.10">
    <property type="entry name" value="HIV Type 1 Reverse Transcriptase, subunit A, domain 1"/>
    <property type="match status" value="1"/>
</dbReference>
<dbReference type="InterPro" id="IPR043502">
    <property type="entry name" value="DNA/RNA_pol_sf"/>
</dbReference>
<evidence type="ECO:0000256" key="3">
    <source>
        <dbReference type="ARBA" id="ARBA00022679"/>
    </source>
</evidence>
<evidence type="ECO:0000313" key="11">
    <source>
        <dbReference type="Proteomes" id="UP000053638"/>
    </source>
</evidence>
<keyword evidence="3" id="KW-0808">Transferase</keyword>
<dbReference type="Pfam" id="PF06817">
    <property type="entry name" value="RVT_thumb"/>
    <property type="match status" value="1"/>
</dbReference>
<organism evidence="10 11">
    <name type="scientific">Phaethon lepturus</name>
    <name type="common">White-tailed tropicbird</name>
    <dbReference type="NCBI Taxonomy" id="97097"/>
    <lineage>
        <taxon>Eukaryota</taxon>
        <taxon>Metazoa</taxon>
        <taxon>Chordata</taxon>
        <taxon>Craniata</taxon>
        <taxon>Vertebrata</taxon>
        <taxon>Euteleostomi</taxon>
        <taxon>Archelosauria</taxon>
        <taxon>Archosauria</taxon>
        <taxon>Dinosauria</taxon>
        <taxon>Saurischia</taxon>
        <taxon>Theropoda</taxon>
        <taxon>Coelurosauria</taxon>
        <taxon>Aves</taxon>
        <taxon>Neognathae</taxon>
        <taxon>Neoaves</taxon>
        <taxon>Phaethontimorphae</taxon>
        <taxon>Phaethontiformes</taxon>
        <taxon>Phaethontidae</taxon>
        <taxon>Phaethon</taxon>
    </lineage>
</organism>
<dbReference type="GO" id="GO:0004523">
    <property type="term" value="F:RNA-DNA hybrid ribonuclease activity"/>
    <property type="evidence" value="ECO:0007669"/>
    <property type="project" value="UniProtKB-EC"/>
</dbReference>
<dbReference type="Pfam" id="PF00078">
    <property type="entry name" value="RVT_1"/>
    <property type="match status" value="1"/>
</dbReference>
<evidence type="ECO:0000256" key="7">
    <source>
        <dbReference type="ARBA" id="ARBA00022801"/>
    </source>
</evidence>
<gene>
    <name evidence="10" type="ORF">N335_06349</name>
</gene>
<sequence>WPLTKDKLLAAHQIINREVEQGHLEESFSPWNTPIFVIQKKDKSKFRLLHDLREVNKCMEDMGALQPGLPLPSAIPVNWPVVVMDIKDWFFSIPLAPQDSERFAFTVPSTNLCEPAKRYQWKVLPQGMKNSPTICQAAVARVLEPLRRRFANAIIIHYMDDLLIAAATQQQVDETEKEIVKQLADKGLHVQETKTQKGDSITYLGTRISPQSVVPQPLKFNIQVKTLHDVQKLVGVIQWVRNLIGIPNEMMLPLFELL</sequence>
<dbReference type="AlphaFoldDB" id="A0A091T9W2"/>
<dbReference type="PROSITE" id="PS50878">
    <property type="entry name" value="RT_POL"/>
    <property type="match status" value="1"/>
</dbReference>
<keyword evidence="5" id="KW-0540">Nuclease</keyword>
<dbReference type="PhylomeDB" id="A0A091T9W2"/>
<evidence type="ECO:0000259" key="9">
    <source>
        <dbReference type="PROSITE" id="PS50878"/>
    </source>
</evidence>
<dbReference type="PANTHER" id="PTHR41694:SF3">
    <property type="entry name" value="RNA-DIRECTED DNA POLYMERASE-RELATED"/>
    <property type="match status" value="1"/>
</dbReference>
<dbReference type="EMBL" id="KK444012">
    <property type="protein sequence ID" value="KFQ71094.1"/>
    <property type="molecule type" value="Genomic_DNA"/>
</dbReference>
<evidence type="ECO:0000256" key="5">
    <source>
        <dbReference type="ARBA" id="ARBA00022722"/>
    </source>
</evidence>
<feature type="domain" description="Reverse transcriptase" evidence="9">
    <location>
        <begin position="19"/>
        <end position="208"/>
    </location>
</feature>
<dbReference type="GO" id="GO:0035613">
    <property type="term" value="F:RNA stem-loop binding"/>
    <property type="evidence" value="ECO:0007669"/>
    <property type="project" value="TreeGrafter"/>
</dbReference>
<name>A0A091T9W2_PHALP</name>
<keyword evidence="11" id="KW-1185">Reference proteome</keyword>
<keyword evidence="4" id="KW-0548">Nucleotidyltransferase</keyword>
<dbReference type="EC" id="3.1.26.4" evidence="2"/>
<keyword evidence="7" id="KW-0378">Hydrolase</keyword>
<evidence type="ECO:0000256" key="8">
    <source>
        <dbReference type="ARBA" id="ARBA00022918"/>
    </source>
</evidence>
<dbReference type="SUPFAM" id="SSF56672">
    <property type="entry name" value="DNA/RNA polymerases"/>
    <property type="match status" value="1"/>
</dbReference>
<proteinExistence type="inferred from homology"/>
<evidence type="ECO:0000313" key="10">
    <source>
        <dbReference type="EMBL" id="KFQ71094.1"/>
    </source>
</evidence>
<dbReference type="InterPro" id="IPR000477">
    <property type="entry name" value="RT_dom"/>
</dbReference>
<dbReference type="InterPro" id="IPR010661">
    <property type="entry name" value="RVT_thumb"/>
</dbReference>